<dbReference type="PANTHER" id="PTHR11908">
    <property type="entry name" value="XANTHINE DEHYDROGENASE"/>
    <property type="match status" value="1"/>
</dbReference>
<dbReference type="Proteomes" id="UP000594454">
    <property type="component" value="Chromosome 1"/>
</dbReference>
<dbReference type="GO" id="GO:0051537">
    <property type="term" value="F:2 iron, 2 sulfur cluster binding"/>
    <property type="evidence" value="ECO:0007669"/>
    <property type="project" value="UniProtKB-KW"/>
</dbReference>
<keyword evidence="8" id="KW-0576">Peroxisome</keyword>
<evidence type="ECO:0000256" key="2">
    <source>
        <dbReference type="ARBA" id="ARBA00004275"/>
    </source>
</evidence>
<keyword evidence="6" id="KW-0479">Metal-binding</keyword>
<dbReference type="InterPro" id="IPR036318">
    <property type="entry name" value="FAD-bd_PCMH-like_sf"/>
</dbReference>
<evidence type="ECO:0000256" key="5">
    <source>
        <dbReference type="ARBA" id="ARBA00022505"/>
    </source>
</evidence>
<dbReference type="InterPro" id="IPR008274">
    <property type="entry name" value="AldOxase/xan_DH_MoCoBD1"/>
</dbReference>
<dbReference type="InterPro" id="IPR036884">
    <property type="entry name" value="2Fe-2S-bd_dom_sf"/>
</dbReference>
<dbReference type="SUPFAM" id="SSF56176">
    <property type="entry name" value="FAD-binding/transporter-associated domain-like"/>
    <property type="match status" value="1"/>
</dbReference>
<reference evidence="11 12" key="1">
    <citation type="submission" date="2020-11" db="EMBL/GenBank/DDBJ databases">
        <authorList>
            <person name="Wallbank WR R."/>
            <person name="Pardo Diaz C."/>
            <person name="Kozak K."/>
            <person name="Martin S."/>
            <person name="Jiggins C."/>
            <person name="Moest M."/>
            <person name="Warren A I."/>
            <person name="Generalovic N T."/>
            <person name="Byers J.R.P. K."/>
            <person name="Montejo-Kovacevich G."/>
            <person name="Yen C E."/>
        </authorList>
    </citation>
    <scope>NUCLEOTIDE SEQUENCE [LARGE SCALE GENOMIC DNA]</scope>
</reference>
<keyword evidence="5" id="KW-0500">Molybdenum</keyword>
<comment type="cofactor">
    <cofactor evidence="9">
        <name>[2Fe-2S] cluster</name>
        <dbReference type="ChEBI" id="CHEBI:190135"/>
    </cofactor>
</comment>
<evidence type="ECO:0000256" key="9">
    <source>
        <dbReference type="ARBA" id="ARBA00034078"/>
    </source>
</evidence>
<protein>
    <recommendedName>
        <fullName evidence="10">FAD-binding PCMH-type domain-containing protein</fullName>
    </recommendedName>
</protein>
<dbReference type="GO" id="GO:0005777">
    <property type="term" value="C:peroxisome"/>
    <property type="evidence" value="ECO:0007669"/>
    <property type="project" value="UniProtKB-SubCell"/>
</dbReference>
<dbReference type="InterPro" id="IPR037165">
    <property type="entry name" value="AldOxase/xan_DH_Mopterin-bd_sf"/>
</dbReference>
<comment type="similarity">
    <text evidence="3">Belongs to the xanthine dehydrogenase family.</text>
</comment>
<dbReference type="PROSITE" id="PS51387">
    <property type="entry name" value="FAD_PCMH"/>
    <property type="match status" value="1"/>
</dbReference>
<dbReference type="SUPFAM" id="SSF55447">
    <property type="entry name" value="CO dehydrogenase flavoprotein C-terminal domain-like"/>
    <property type="match status" value="1"/>
</dbReference>
<dbReference type="InterPro" id="IPR036683">
    <property type="entry name" value="CO_DH_flav_C_dom_sf"/>
</dbReference>
<dbReference type="SMART" id="SM01092">
    <property type="entry name" value="CO_deh_flav_C"/>
    <property type="match status" value="1"/>
</dbReference>
<keyword evidence="6" id="KW-0408">Iron</keyword>
<dbReference type="InterPro" id="IPR016166">
    <property type="entry name" value="FAD-bd_PCMH"/>
</dbReference>
<dbReference type="PANTHER" id="PTHR11908:SF132">
    <property type="entry name" value="ALDEHYDE OXIDASE 1-RELATED"/>
    <property type="match status" value="1"/>
</dbReference>
<evidence type="ECO:0000259" key="10">
    <source>
        <dbReference type="PROSITE" id="PS51387"/>
    </source>
</evidence>
<evidence type="ECO:0000313" key="11">
    <source>
        <dbReference type="EMBL" id="CAD7078510.1"/>
    </source>
</evidence>
<comment type="cofactor">
    <cofactor evidence="1">
        <name>Mo-molybdopterin</name>
        <dbReference type="ChEBI" id="CHEBI:71302"/>
    </cofactor>
</comment>
<evidence type="ECO:0000256" key="4">
    <source>
        <dbReference type="ARBA" id="ARBA00011738"/>
    </source>
</evidence>
<dbReference type="InterPro" id="IPR002888">
    <property type="entry name" value="2Fe-2S-bd"/>
</dbReference>
<evidence type="ECO:0000256" key="1">
    <source>
        <dbReference type="ARBA" id="ARBA00001924"/>
    </source>
</evidence>
<dbReference type="Gene3D" id="3.30.465.10">
    <property type="match status" value="1"/>
</dbReference>
<dbReference type="Gene3D" id="3.30.43.10">
    <property type="entry name" value="Uridine Diphospho-n-acetylenolpyruvylglucosamine Reductase, domain 2"/>
    <property type="match status" value="1"/>
</dbReference>
<dbReference type="Pfam" id="PF03450">
    <property type="entry name" value="CO_deh_flav_C"/>
    <property type="match status" value="1"/>
</dbReference>
<dbReference type="OrthoDB" id="8300278at2759"/>
<dbReference type="AlphaFoldDB" id="A0A7R8YNI6"/>
<keyword evidence="6" id="KW-0001">2Fe-2S</keyword>
<organism evidence="11 12">
    <name type="scientific">Hermetia illucens</name>
    <name type="common">Black soldier fly</name>
    <dbReference type="NCBI Taxonomy" id="343691"/>
    <lineage>
        <taxon>Eukaryota</taxon>
        <taxon>Metazoa</taxon>
        <taxon>Ecdysozoa</taxon>
        <taxon>Arthropoda</taxon>
        <taxon>Hexapoda</taxon>
        <taxon>Insecta</taxon>
        <taxon>Pterygota</taxon>
        <taxon>Neoptera</taxon>
        <taxon>Endopterygota</taxon>
        <taxon>Diptera</taxon>
        <taxon>Brachycera</taxon>
        <taxon>Stratiomyomorpha</taxon>
        <taxon>Stratiomyidae</taxon>
        <taxon>Hermetiinae</taxon>
        <taxon>Hermetia</taxon>
    </lineage>
</organism>
<evidence type="ECO:0000256" key="3">
    <source>
        <dbReference type="ARBA" id="ARBA00006849"/>
    </source>
</evidence>
<dbReference type="GO" id="GO:0005506">
    <property type="term" value="F:iron ion binding"/>
    <property type="evidence" value="ECO:0007669"/>
    <property type="project" value="InterPro"/>
</dbReference>
<comment type="subunit">
    <text evidence="4">Homodimer.</text>
</comment>
<dbReference type="Pfam" id="PF00941">
    <property type="entry name" value="FAD_binding_5"/>
    <property type="match status" value="1"/>
</dbReference>
<evidence type="ECO:0000256" key="8">
    <source>
        <dbReference type="ARBA" id="ARBA00023140"/>
    </source>
</evidence>
<comment type="subcellular location">
    <subcellularLocation>
        <location evidence="2">Peroxisome</location>
    </subcellularLocation>
</comment>
<gene>
    <name evidence="11" type="ORF">HERILL_LOCUS1771</name>
</gene>
<proteinExistence type="inferred from homology"/>
<sequence length="730" mass="82897">MRIEFSINKKKYSVKSEDLPASITLNTFIRDHAELFGTNRGVYSCLTLLNVCHGWEIVTIEGLGNRLDGYHPLQERLAHFNGTQCGYCSPGFIMQMYSLLEGSKGRITSKEIENSFGGNLCRCTGYRPILDTMKSFASNCEYDFVDVDIEDLKICPKVGKVCDRKCKIPKMVKFNGDRTWYHPHSLPEVFDILDNIQDRHYMLVAGNTAQGVYRSSGVEVYIDVNNVTELRSYDVGDVVELGGNMPLTEVMRVLENASKLDGFEYFRGLLKHLDLVASVQIRNLGTIAGNLMMKHEHNEFASDIFVMLLTVDARLVVANNSSQVKMTLLEFLDFDMARHVIVKIILPQWDKDTTLHGAYKILPRAQHAHAFVNAGFLFSVSGGKIRSSKIVFGGINSRFNESIATVDFFKGRNLFDPKTFEQALNILDTELQLDWVLPAPSPEYRQPLKDAIRIEDISYYEDSDDDFVDLEEELPNEKRFSKTKRIRGHFELGLQFHLSIESNTTVCIPREDGLFLYSSTQYMDLVQTSITNALNLPDNRIEIEVRRTGGSFGSRISRCNHVAVGCALASWLSNRPVRFVQTIENNMRISGKRFACIADYTVTVDEQGRIQSYTLNFYEDMGFSTNESPIDDFTIPAVPNCYNKTSSWQINGNNVITDAPSNSWFRAPGTLEGIAMTENVMEHIAWEVKMDPVDVRYNNIPDDSYMKKLLPDFIKQIRIPSTTQGHKCFQ</sequence>
<dbReference type="Gene3D" id="3.30.365.10">
    <property type="entry name" value="Aldehyde oxidase/xanthine dehydrogenase, molybdopterin binding domain"/>
    <property type="match status" value="2"/>
</dbReference>
<dbReference type="EMBL" id="LR899009">
    <property type="protein sequence ID" value="CAD7078510.1"/>
    <property type="molecule type" value="Genomic_DNA"/>
</dbReference>
<feature type="domain" description="FAD-binding PCMH-type" evidence="10">
    <location>
        <begin position="173"/>
        <end position="351"/>
    </location>
</feature>
<dbReference type="InParanoid" id="A0A7R8YNI6"/>
<keyword evidence="7" id="KW-0411">Iron-sulfur</keyword>
<dbReference type="InterPro" id="IPR002346">
    <property type="entry name" value="Mopterin_DH_FAD-bd"/>
</dbReference>
<dbReference type="GO" id="GO:0016491">
    <property type="term" value="F:oxidoreductase activity"/>
    <property type="evidence" value="ECO:0007669"/>
    <property type="project" value="InterPro"/>
</dbReference>
<dbReference type="Gene3D" id="3.30.390.50">
    <property type="entry name" value="CO dehydrogenase flavoprotein, C-terminal domain"/>
    <property type="match status" value="1"/>
</dbReference>
<dbReference type="InterPro" id="IPR016208">
    <property type="entry name" value="Ald_Oxase/xanthine_DH-like"/>
</dbReference>
<dbReference type="InterPro" id="IPR016167">
    <property type="entry name" value="FAD-bd_PCMH_sub1"/>
</dbReference>
<evidence type="ECO:0000256" key="6">
    <source>
        <dbReference type="ARBA" id="ARBA00022714"/>
    </source>
</evidence>
<dbReference type="InterPro" id="IPR005107">
    <property type="entry name" value="CO_DH_flav_C"/>
</dbReference>
<dbReference type="Gene3D" id="1.10.150.120">
    <property type="entry name" value="[2Fe-2S]-binding domain"/>
    <property type="match status" value="1"/>
</dbReference>
<dbReference type="FunFam" id="3.30.465.10:FF:000013">
    <property type="entry name" value="Aldehyde oxidase"/>
    <property type="match status" value="1"/>
</dbReference>
<dbReference type="Pfam" id="PF02738">
    <property type="entry name" value="MoCoBD_1"/>
    <property type="match status" value="1"/>
</dbReference>
<dbReference type="InterPro" id="IPR016169">
    <property type="entry name" value="FAD-bd_PCMH_sub2"/>
</dbReference>
<name>A0A7R8YNI6_HERIL</name>
<evidence type="ECO:0000313" key="12">
    <source>
        <dbReference type="Proteomes" id="UP000594454"/>
    </source>
</evidence>
<dbReference type="FunFam" id="3.30.365.10:FF:000001">
    <property type="entry name" value="Xanthine dehydrogenase oxidase"/>
    <property type="match status" value="1"/>
</dbReference>
<dbReference type="Pfam" id="PF01799">
    <property type="entry name" value="Fer2_2"/>
    <property type="match status" value="1"/>
</dbReference>
<dbReference type="SUPFAM" id="SSF47741">
    <property type="entry name" value="CO dehydrogenase ISP C-domain like"/>
    <property type="match status" value="1"/>
</dbReference>
<dbReference type="SUPFAM" id="SSF56003">
    <property type="entry name" value="Molybdenum cofactor-binding domain"/>
    <property type="match status" value="1"/>
</dbReference>
<evidence type="ECO:0000256" key="7">
    <source>
        <dbReference type="ARBA" id="ARBA00023014"/>
    </source>
</evidence>
<accession>A0A7R8YNI6</accession>
<keyword evidence="12" id="KW-1185">Reference proteome</keyword>
<dbReference type="GO" id="GO:0071949">
    <property type="term" value="F:FAD binding"/>
    <property type="evidence" value="ECO:0007669"/>
    <property type="project" value="InterPro"/>
</dbReference>